<dbReference type="PANTHER" id="PTHR43072:SF23">
    <property type="entry name" value="UPF0039 PROTEIN C11D3.02C"/>
    <property type="match status" value="1"/>
</dbReference>
<dbReference type="InterPro" id="IPR000182">
    <property type="entry name" value="GNAT_dom"/>
</dbReference>
<dbReference type="Pfam" id="PF00583">
    <property type="entry name" value="Acetyltransf_1"/>
    <property type="match status" value="1"/>
</dbReference>
<dbReference type="GO" id="GO:0016747">
    <property type="term" value="F:acyltransferase activity, transferring groups other than amino-acyl groups"/>
    <property type="evidence" value="ECO:0007669"/>
    <property type="project" value="InterPro"/>
</dbReference>
<dbReference type="EMBL" id="CP041637">
    <property type="protein sequence ID" value="QDO94558.1"/>
    <property type="molecule type" value="Genomic_DNA"/>
</dbReference>
<name>A0A516GSS5_9FLAO</name>
<proteinExistence type="predicted"/>
<evidence type="ECO:0000256" key="1">
    <source>
        <dbReference type="ARBA" id="ARBA00022679"/>
    </source>
</evidence>
<gene>
    <name evidence="4" type="ORF">FNB79_11470</name>
</gene>
<evidence type="ECO:0000313" key="5">
    <source>
        <dbReference type="Proteomes" id="UP000319209"/>
    </source>
</evidence>
<keyword evidence="2" id="KW-0012">Acyltransferase</keyword>
<dbReference type="Proteomes" id="UP000319209">
    <property type="component" value="Chromosome"/>
</dbReference>
<protein>
    <submittedName>
        <fullName evidence="4">N-acetyltransferase</fullName>
    </submittedName>
</protein>
<dbReference type="KEGG" id="fop:FNB79_11470"/>
<dbReference type="InterPro" id="IPR016181">
    <property type="entry name" value="Acyl_CoA_acyltransferase"/>
</dbReference>
<reference evidence="4 5" key="1">
    <citation type="submission" date="2019-07" db="EMBL/GenBank/DDBJ databases">
        <title>Genome sequencing for Formosa sp. PS13.</title>
        <authorList>
            <person name="Park S.-J."/>
        </authorList>
    </citation>
    <scope>NUCLEOTIDE SEQUENCE [LARGE SCALE GENOMIC DNA]</scope>
    <source>
        <strain evidence="4 5">PS13</strain>
    </source>
</reference>
<evidence type="ECO:0000259" key="3">
    <source>
        <dbReference type="PROSITE" id="PS51186"/>
    </source>
</evidence>
<keyword evidence="1 4" id="KW-0808">Transferase</keyword>
<evidence type="ECO:0000256" key="2">
    <source>
        <dbReference type="ARBA" id="ARBA00023315"/>
    </source>
</evidence>
<dbReference type="RefSeq" id="WP_143381442.1">
    <property type="nucleotide sequence ID" value="NZ_CP041637.1"/>
</dbReference>
<dbReference type="PANTHER" id="PTHR43072">
    <property type="entry name" value="N-ACETYLTRANSFERASE"/>
    <property type="match status" value="1"/>
</dbReference>
<dbReference type="Gene3D" id="3.40.630.30">
    <property type="match status" value="1"/>
</dbReference>
<feature type="domain" description="N-acetyltransferase" evidence="3">
    <location>
        <begin position="1"/>
        <end position="157"/>
    </location>
</feature>
<dbReference type="SUPFAM" id="SSF55729">
    <property type="entry name" value="Acyl-CoA N-acyltransferases (Nat)"/>
    <property type="match status" value="1"/>
</dbReference>
<dbReference type="OrthoDB" id="9799096at2"/>
<sequence>MIRTMTDADGSRVLEIYKMGLDSRNATFEINVPLWSIWDTKHLAHSRFVYENNGLILGWIALTPVSSREIYQGVAEVSVYLDPSAFKKGIGSQLMDRVIQSSESHNIWTLYSSIFPENKGTVKLHEKFNFRLIGFREKIAKLDGVWRNTLLLERRSKIVGID</sequence>
<accession>A0A516GSS5</accession>
<dbReference type="CDD" id="cd04301">
    <property type="entry name" value="NAT_SF"/>
    <property type="match status" value="1"/>
</dbReference>
<evidence type="ECO:0000313" key="4">
    <source>
        <dbReference type="EMBL" id="QDO94558.1"/>
    </source>
</evidence>
<organism evidence="4 5">
    <name type="scientific">Formosa sediminum</name>
    <dbReference type="NCBI Taxonomy" id="2594004"/>
    <lineage>
        <taxon>Bacteria</taxon>
        <taxon>Pseudomonadati</taxon>
        <taxon>Bacteroidota</taxon>
        <taxon>Flavobacteriia</taxon>
        <taxon>Flavobacteriales</taxon>
        <taxon>Flavobacteriaceae</taxon>
        <taxon>Formosa</taxon>
    </lineage>
</organism>
<keyword evidence="5" id="KW-1185">Reference proteome</keyword>
<dbReference type="AlphaFoldDB" id="A0A516GSS5"/>
<dbReference type="PROSITE" id="PS51186">
    <property type="entry name" value="GNAT"/>
    <property type="match status" value="1"/>
</dbReference>